<comment type="similarity">
    <text evidence="2 10">Belongs to the SecG family.</text>
</comment>
<dbReference type="RefSeq" id="WP_013664056.1">
    <property type="nucleotide sequence ID" value="NZ_JBHLWO010000001.1"/>
</dbReference>
<evidence type="ECO:0000256" key="8">
    <source>
        <dbReference type="ARBA" id="ARBA00023010"/>
    </source>
</evidence>
<accession>A0ABV6HE01</accession>
<name>A0ABV6HE01_9SPHI</name>
<comment type="subcellular location">
    <subcellularLocation>
        <location evidence="1 10">Cell membrane</location>
        <topology evidence="1 10">Multi-pass membrane protein</topology>
    </subcellularLocation>
</comment>
<evidence type="ECO:0000256" key="6">
    <source>
        <dbReference type="ARBA" id="ARBA00022927"/>
    </source>
</evidence>
<evidence type="ECO:0000256" key="2">
    <source>
        <dbReference type="ARBA" id="ARBA00008445"/>
    </source>
</evidence>
<reference evidence="12 13" key="1">
    <citation type="submission" date="2024-09" db="EMBL/GenBank/DDBJ databases">
        <authorList>
            <person name="Sun Q."/>
            <person name="Mori K."/>
        </authorList>
    </citation>
    <scope>NUCLEOTIDE SEQUENCE [LARGE SCALE GENOMIC DNA]</scope>
    <source>
        <strain evidence="12 13">CCM 7765</strain>
    </source>
</reference>
<evidence type="ECO:0000313" key="13">
    <source>
        <dbReference type="Proteomes" id="UP001589774"/>
    </source>
</evidence>
<evidence type="ECO:0000256" key="3">
    <source>
        <dbReference type="ARBA" id="ARBA00022448"/>
    </source>
</evidence>
<keyword evidence="8 10" id="KW-0811">Translocation</keyword>
<evidence type="ECO:0000256" key="11">
    <source>
        <dbReference type="SAM" id="MobiDB-lite"/>
    </source>
</evidence>
<dbReference type="PRINTS" id="PR01651">
    <property type="entry name" value="SECGEXPORT"/>
</dbReference>
<dbReference type="PANTHER" id="PTHR34182">
    <property type="entry name" value="PROTEIN-EXPORT MEMBRANE PROTEIN SECG"/>
    <property type="match status" value="1"/>
</dbReference>
<dbReference type="Pfam" id="PF03840">
    <property type="entry name" value="SecG"/>
    <property type="match status" value="1"/>
</dbReference>
<keyword evidence="4 10" id="KW-1003">Cell membrane</keyword>
<evidence type="ECO:0000256" key="10">
    <source>
        <dbReference type="RuleBase" id="RU365087"/>
    </source>
</evidence>
<keyword evidence="6 10" id="KW-0653">Protein transport</keyword>
<evidence type="ECO:0000256" key="7">
    <source>
        <dbReference type="ARBA" id="ARBA00022989"/>
    </source>
</evidence>
<dbReference type="Proteomes" id="UP001589774">
    <property type="component" value="Unassembled WGS sequence"/>
</dbReference>
<feature type="transmembrane region" description="Helical" evidence="10">
    <location>
        <begin position="55"/>
        <end position="71"/>
    </location>
</feature>
<evidence type="ECO:0000256" key="9">
    <source>
        <dbReference type="ARBA" id="ARBA00023136"/>
    </source>
</evidence>
<evidence type="ECO:0000256" key="4">
    <source>
        <dbReference type="ARBA" id="ARBA00022475"/>
    </source>
</evidence>
<feature type="compositionally biased region" description="Polar residues" evidence="11">
    <location>
        <begin position="87"/>
        <end position="121"/>
    </location>
</feature>
<feature type="region of interest" description="Disordered" evidence="11">
    <location>
        <begin position="79"/>
        <end position="121"/>
    </location>
</feature>
<keyword evidence="5 10" id="KW-0812">Transmembrane</keyword>
<proteinExistence type="inferred from homology"/>
<keyword evidence="9 10" id="KW-0472">Membrane</keyword>
<evidence type="ECO:0000256" key="5">
    <source>
        <dbReference type="ARBA" id="ARBA00022692"/>
    </source>
</evidence>
<keyword evidence="13" id="KW-1185">Reference proteome</keyword>
<evidence type="ECO:0000313" key="12">
    <source>
        <dbReference type="EMBL" id="MFC0316814.1"/>
    </source>
</evidence>
<dbReference type="NCBIfam" id="TIGR00810">
    <property type="entry name" value="secG"/>
    <property type="match status" value="1"/>
</dbReference>
<keyword evidence="3 10" id="KW-0813">Transport</keyword>
<comment type="caution">
    <text evidence="10">Lacks conserved residue(s) required for the propagation of feature annotation.</text>
</comment>
<dbReference type="PANTHER" id="PTHR34182:SF1">
    <property type="entry name" value="PROTEIN-EXPORT MEMBRANE PROTEIN SECG"/>
    <property type="match status" value="1"/>
</dbReference>
<comment type="function">
    <text evidence="10">Involved in protein export. Participates in an early event of protein translocation.</text>
</comment>
<keyword evidence="7 10" id="KW-1133">Transmembrane helix</keyword>
<comment type="caution">
    <text evidence="12">The sequence shown here is derived from an EMBL/GenBank/DDBJ whole genome shotgun (WGS) entry which is preliminary data.</text>
</comment>
<gene>
    <name evidence="12" type="primary">secG</name>
    <name evidence="12" type="ORF">ACFFI0_00790</name>
</gene>
<evidence type="ECO:0000256" key="1">
    <source>
        <dbReference type="ARBA" id="ARBA00004651"/>
    </source>
</evidence>
<dbReference type="InterPro" id="IPR004692">
    <property type="entry name" value="SecG"/>
</dbReference>
<dbReference type="EMBL" id="JBHLWO010000001">
    <property type="protein sequence ID" value="MFC0316814.1"/>
    <property type="molecule type" value="Genomic_DNA"/>
</dbReference>
<organism evidence="12 13">
    <name type="scientific">Olivibacter oleidegradans</name>
    <dbReference type="NCBI Taxonomy" id="760123"/>
    <lineage>
        <taxon>Bacteria</taxon>
        <taxon>Pseudomonadati</taxon>
        <taxon>Bacteroidota</taxon>
        <taxon>Sphingobacteriia</taxon>
        <taxon>Sphingobacteriales</taxon>
        <taxon>Sphingobacteriaceae</taxon>
        <taxon>Olivibacter</taxon>
    </lineage>
</organism>
<protein>
    <recommendedName>
        <fullName evidence="10">Protein-export membrane protein SecG</fullName>
    </recommendedName>
</protein>
<sequence length="121" mass="12511">MYTLLIVLTILACVLLVFIVLIQNPKGGGLASGFAGSNNLMGVQRTGDILEKGTWVLVIAIMVFSLLLNITNPGAGTGSNPGLELQKQITPTATPTAPLQKPATTPATPQGQKPASVDTTK</sequence>